<evidence type="ECO:0000313" key="3">
    <source>
        <dbReference type="Proteomes" id="UP000681356"/>
    </source>
</evidence>
<evidence type="ECO:0000256" key="1">
    <source>
        <dbReference type="SAM" id="Phobius"/>
    </source>
</evidence>
<keyword evidence="1" id="KW-1133">Transmembrane helix</keyword>
<reference evidence="2" key="1">
    <citation type="submission" date="2021-04" db="EMBL/GenBank/DDBJ databases">
        <authorList>
            <person name="Yoon J."/>
        </authorList>
    </citation>
    <scope>NUCLEOTIDE SEQUENCE</scope>
    <source>
        <strain evidence="2">KMU-90</strain>
    </source>
</reference>
<dbReference type="RefSeq" id="WP_212537256.1">
    <property type="nucleotide sequence ID" value="NZ_JAGTUU010000005.1"/>
</dbReference>
<proteinExistence type="predicted"/>
<feature type="transmembrane region" description="Helical" evidence="1">
    <location>
        <begin position="20"/>
        <end position="42"/>
    </location>
</feature>
<dbReference type="EMBL" id="JAGTUU010000005">
    <property type="protein sequence ID" value="MBS0125306.1"/>
    <property type="molecule type" value="Genomic_DNA"/>
</dbReference>
<evidence type="ECO:0000313" key="2">
    <source>
        <dbReference type="EMBL" id="MBS0125306.1"/>
    </source>
</evidence>
<name>A0A8J7WH99_9RHOB</name>
<gene>
    <name evidence="2" type="ORF">KB874_14535</name>
</gene>
<keyword evidence="1" id="KW-0472">Membrane</keyword>
<dbReference type="AlphaFoldDB" id="A0A8J7WH99"/>
<protein>
    <recommendedName>
        <fullName evidence="4">Pilus assembly protein</fullName>
    </recommendedName>
</protein>
<organism evidence="2 3">
    <name type="scientific">Thetidibacter halocola</name>
    <dbReference type="NCBI Taxonomy" id="2827239"/>
    <lineage>
        <taxon>Bacteria</taxon>
        <taxon>Pseudomonadati</taxon>
        <taxon>Pseudomonadota</taxon>
        <taxon>Alphaproteobacteria</taxon>
        <taxon>Rhodobacterales</taxon>
        <taxon>Roseobacteraceae</taxon>
        <taxon>Thetidibacter</taxon>
    </lineage>
</organism>
<comment type="caution">
    <text evidence="2">The sequence shown here is derived from an EMBL/GenBank/DDBJ whole genome shotgun (WGS) entry which is preliminary data.</text>
</comment>
<sequence length="221" mass="24721">MTRSLTQWFRGFARETRGDITTEAIIVLPVLLWLFGVGWVYFDVFRQQSVNQKANYAISDMLSRQTDRIEAPFVDSTFSLFNVLTRSGATGGGLRLTMVSYDQDTDSWTEEWSHVRGNAGTGDLSDFSDRLPTVHDGDHLIVVESWDHYAPVFKVGLDAFDITTFSFTRPRYTPQVAGGRSESAGEIVTCEQRVQDYASANTLTSDEVAAMLWSECGTDNS</sequence>
<dbReference type="Proteomes" id="UP000681356">
    <property type="component" value="Unassembled WGS sequence"/>
</dbReference>
<evidence type="ECO:0008006" key="4">
    <source>
        <dbReference type="Google" id="ProtNLM"/>
    </source>
</evidence>
<accession>A0A8J7WH99</accession>
<keyword evidence="3" id="KW-1185">Reference proteome</keyword>
<keyword evidence="1" id="KW-0812">Transmembrane</keyword>